<evidence type="ECO:0000313" key="2">
    <source>
        <dbReference type="EMBL" id="MCU9595888.1"/>
    </source>
</evidence>
<dbReference type="Pfam" id="PF00583">
    <property type="entry name" value="Acetyltransf_1"/>
    <property type="match status" value="1"/>
</dbReference>
<dbReference type="InterPro" id="IPR016181">
    <property type="entry name" value="Acyl_CoA_acyltransferase"/>
</dbReference>
<keyword evidence="3" id="KW-1185">Reference proteome</keyword>
<dbReference type="EMBL" id="JAOUSE010000092">
    <property type="protein sequence ID" value="MCU9595888.1"/>
    <property type="molecule type" value="Genomic_DNA"/>
</dbReference>
<protein>
    <submittedName>
        <fullName evidence="2">GNAT family N-acetyltransferase</fullName>
    </submittedName>
</protein>
<dbReference type="PROSITE" id="PS51186">
    <property type="entry name" value="GNAT"/>
    <property type="match status" value="1"/>
</dbReference>
<dbReference type="Gene3D" id="3.40.630.30">
    <property type="match status" value="1"/>
</dbReference>
<reference evidence="2 3" key="1">
    <citation type="submission" date="2022-10" db="EMBL/GenBank/DDBJ databases">
        <title>Description of Fervidibacillus gen. nov. in the family Fervidibacillaceae fam. nov. with two species, Fervidibacillus albus sp. nov., and Fervidibacillus halotolerans sp. nov., isolated from tidal flat sediments.</title>
        <authorList>
            <person name="Kwon K.K."/>
            <person name="Yang S.-H."/>
        </authorList>
    </citation>
    <scope>NUCLEOTIDE SEQUENCE [LARGE SCALE GENOMIC DNA]</scope>
    <source>
        <strain evidence="2 3">DSM 23332</strain>
    </source>
</reference>
<dbReference type="CDD" id="cd04301">
    <property type="entry name" value="NAT_SF"/>
    <property type="match status" value="1"/>
</dbReference>
<proteinExistence type="predicted"/>
<comment type="caution">
    <text evidence="2">The sequence shown here is derived from an EMBL/GenBank/DDBJ whole genome shotgun (WGS) entry which is preliminary data.</text>
</comment>
<sequence>MNVRILEKDDYKKMKELFFDVFSNEPWFDQWNEEQLDLYMKDLTDNNNSLSLALYNDNDEIVGCSLGYVFNWWEGKEYYIKEFFIARNYQNKGIGSRFISLMDEFLNKNEFQFITLMTDLDVPAYNFYKKNGFKHLNDSAYFVKRVTK</sequence>
<dbReference type="Proteomes" id="UP001208656">
    <property type="component" value="Unassembled WGS sequence"/>
</dbReference>
<accession>A0ABT2WJR1</accession>
<organism evidence="2 3">
    <name type="scientific">Pallidibacillus thermolactis</name>
    <dbReference type="NCBI Taxonomy" id="251051"/>
    <lineage>
        <taxon>Bacteria</taxon>
        <taxon>Bacillati</taxon>
        <taxon>Bacillota</taxon>
        <taxon>Bacilli</taxon>
        <taxon>Bacillales</taxon>
        <taxon>Bacillaceae</taxon>
        <taxon>Pallidibacillus</taxon>
    </lineage>
</organism>
<evidence type="ECO:0000259" key="1">
    <source>
        <dbReference type="PROSITE" id="PS51186"/>
    </source>
</evidence>
<name>A0ABT2WJR1_9BACI</name>
<dbReference type="InterPro" id="IPR000182">
    <property type="entry name" value="GNAT_dom"/>
</dbReference>
<gene>
    <name evidence="2" type="ORF">OEV82_15935</name>
</gene>
<dbReference type="RefSeq" id="WP_263062426.1">
    <property type="nucleotide sequence ID" value="NZ_JAOUSE010000092.1"/>
</dbReference>
<dbReference type="SUPFAM" id="SSF55729">
    <property type="entry name" value="Acyl-CoA N-acyltransferases (Nat)"/>
    <property type="match status" value="1"/>
</dbReference>
<feature type="domain" description="N-acetyltransferase" evidence="1">
    <location>
        <begin position="1"/>
        <end position="147"/>
    </location>
</feature>
<evidence type="ECO:0000313" key="3">
    <source>
        <dbReference type="Proteomes" id="UP001208656"/>
    </source>
</evidence>